<keyword evidence="2" id="KW-1185">Reference proteome</keyword>
<dbReference type="Proteomes" id="UP000603141">
    <property type="component" value="Unassembled WGS sequence"/>
</dbReference>
<evidence type="ECO:0000313" key="1">
    <source>
        <dbReference type="EMBL" id="MBK1880991.1"/>
    </source>
</evidence>
<proteinExistence type="predicted"/>
<gene>
    <name evidence="1" type="ORF">JIN85_01110</name>
</gene>
<organism evidence="1 2">
    <name type="scientific">Luteolibacter pohnpeiensis</name>
    <dbReference type="NCBI Taxonomy" id="454153"/>
    <lineage>
        <taxon>Bacteria</taxon>
        <taxon>Pseudomonadati</taxon>
        <taxon>Verrucomicrobiota</taxon>
        <taxon>Verrucomicrobiia</taxon>
        <taxon>Verrucomicrobiales</taxon>
        <taxon>Verrucomicrobiaceae</taxon>
        <taxon>Luteolibacter</taxon>
    </lineage>
</organism>
<evidence type="ECO:0000313" key="2">
    <source>
        <dbReference type="Proteomes" id="UP000603141"/>
    </source>
</evidence>
<reference evidence="1" key="1">
    <citation type="submission" date="2021-01" db="EMBL/GenBank/DDBJ databases">
        <title>Modified the classification status of verrucomicrobia.</title>
        <authorList>
            <person name="Feng X."/>
        </authorList>
    </citation>
    <scope>NUCLEOTIDE SEQUENCE</scope>
    <source>
        <strain evidence="1">KCTC 22041</strain>
    </source>
</reference>
<dbReference type="EMBL" id="JAENIJ010000001">
    <property type="protein sequence ID" value="MBK1880991.1"/>
    <property type="molecule type" value="Genomic_DNA"/>
</dbReference>
<accession>A0A934S239</accession>
<sequence>MIKIILILLMTLQYAYSGPIFNVAQKCELTVMKLISVTPTFSEDISGYQDMMKKVNGEKIDKIDQSAIMPWGEVIGYSLSDNIEVEDNVIEEMNEWYSSVRWTDESVTGKVIGLSPVKVISFEDDEDRSKVWLIILYGDQVGEFICGFKSSATFVQVRPDVKRSTLSSELASNIWKTITRSDKK</sequence>
<protein>
    <submittedName>
        <fullName evidence="1">Uncharacterized protein</fullName>
    </submittedName>
</protein>
<comment type="caution">
    <text evidence="1">The sequence shown here is derived from an EMBL/GenBank/DDBJ whole genome shotgun (WGS) entry which is preliminary data.</text>
</comment>
<name>A0A934S239_9BACT</name>
<dbReference type="AlphaFoldDB" id="A0A934S239"/>
<dbReference type="RefSeq" id="WP_200266721.1">
    <property type="nucleotide sequence ID" value="NZ_JAENIJ010000001.1"/>
</dbReference>